<dbReference type="GO" id="GO:0006835">
    <property type="term" value="P:dicarboxylic acid transport"/>
    <property type="evidence" value="ECO:0007669"/>
    <property type="project" value="UniProtKB-ARBA"/>
</dbReference>
<protein>
    <submittedName>
        <fullName evidence="10">Sodium:dicarboxylate symporter</fullName>
    </submittedName>
</protein>
<dbReference type="OrthoDB" id="9766690at2"/>
<evidence type="ECO:0000256" key="9">
    <source>
        <dbReference type="SAM" id="Phobius"/>
    </source>
</evidence>
<feature type="transmembrane region" description="Helical" evidence="9">
    <location>
        <begin position="204"/>
        <end position="225"/>
    </location>
</feature>
<feature type="transmembrane region" description="Helical" evidence="9">
    <location>
        <begin position="51"/>
        <end position="75"/>
    </location>
</feature>
<feature type="transmembrane region" description="Helical" evidence="9">
    <location>
        <begin position="87"/>
        <end position="109"/>
    </location>
</feature>
<dbReference type="Pfam" id="PF00375">
    <property type="entry name" value="SDF"/>
    <property type="match status" value="1"/>
</dbReference>
<feature type="transmembrane region" description="Helical" evidence="9">
    <location>
        <begin position="231"/>
        <end position="257"/>
    </location>
</feature>
<feature type="transmembrane region" description="Helical" evidence="9">
    <location>
        <begin position="12"/>
        <end position="31"/>
    </location>
</feature>
<name>A0A059EA19_9PROT</name>
<comment type="similarity">
    <text evidence="2">Belongs to the dicarboxylate/amino acid:cation symporter (DAACS) (TC 2.A.23) family.</text>
</comment>
<evidence type="ECO:0000313" key="11">
    <source>
        <dbReference type="Proteomes" id="UP000024547"/>
    </source>
</evidence>
<keyword evidence="7 9" id="KW-1133">Transmembrane helix</keyword>
<evidence type="ECO:0000256" key="7">
    <source>
        <dbReference type="ARBA" id="ARBA00022989"/>
    </source>
</evidence>
<dbReference type="Gene3D" id="1.10.3860.10">
    <property type="entry name" value="Sodium:dicarboxylate symporter"/>
    <property type="match status" value="1"/>
</dbReference>
<keyword evidence="6" id="KW-0769">Symport</keyword>
<keyword evidence="11" id="KW-1185">Reference proteome</keyword>
<dbReference type="InterPro" id="IPR018107">
    <property type="entry name" value="Na-dicarboxylate_symporter_CS"/>
</dbReference>
<dbReference type="PANTHER" id="PTHR42865:SF7">
    <property type="entry name" value="PROTON_GLUTAMATE-ASPARTATE SYMPORTER"/>
    <property type="match status" value="1"/>
</dbReference>
<sequence>MKWWFGIDLWKRVIAGLVLGAAVGLGLRYGLGPEAASDNVTAWAKPIGDAFINLIKMLVVPLIFTTLLSGVLAMGDPKKLGSLGGRALLMYMGTTIVAVSFGLLMGTLIQPGAGFDLSIASASDIAEAKARLDANPQPGSVGEQLINTLLSIIPTNPVAALTNGDVLQIIFFAIMLGIGILMTGEAGKPLANVINSAAEAVMKLTLIVMETAPFGVFALMAWVLGERGLDILVFLGKLTLTHYLACILHILITYGLIVRGGLRLPLIPFFRGAVDAQAVAFSTSSSNATLPMTISCARENLGIGKPVASSVLPLGATINMDGTALYQGVIALFAAQAMGTPMTAGMYLTIILMATLVSIGTAGIPSVSLFLAATTLSVIGATPEQIVVVIAVLFPFDRILDMMRTVTNVTGDLTVATAVAKWEGELDEEIFRARDPV</sequence>
<reference evidence="10 11" key="1">
    <citation type="journal article" date="2014" name="Antonie Van Leeuwenhoek">
        <title>Hyphomonas beringensis sp. nov. and Hyphomonas chukchiensis sp. nov., isolated from surface seawater of the Bering Sea and Chukchi Sea.</title>
        <authorList>
            <person name="Li C."/>
            <person name="Lai Q."/>
            <person name="Li G."/>
            <person name="Dong C."/>
            <person name="Wang J."/>
            <person name="Liao Y."/>
            <person name="Shao Z."/>
        </authorList>
    </citation>
    <scope>NUCLEOTIDE SEQUENCE [LARGE SCALE GENOMIC DNA]</scope>
    <source>
        <strain evidence="10 11">22II1-22F38</strain>
    </source>
</reference>
<gene>
    <name evidence="10" type="ORF">HY36_13850</name>
</gene>
<comment type="caution">
    <text evidence="10">The sequence shown here is derived from an EMBL/GenBank/DDBJ whole genome shotgun (WGS) entry which is preliminary data.</text>
</comment>
<comment type="subcellular location">
    <subcellularLocation>
        <location evidence="1">Cell inner membrane</location>
        <topology evidence="1">Multi-pass membrane protein</topology>
    </subcellularLocation>
</comment>
<dbReference type="STRING" id="1280948.HY36_13850"/>
<dbReference type="RefSeq" id="WP_035549315.1">
    <property type="nucleotide sequence ID" value="NZ_AWFH01000004.1"/>
</dbReference>
<dbReference type="InterPro" id="IPR001991">
    <property type="entry name" value="Na-dicarboxylate_symporter"/>
</dbReference>
<accession>A0A059EA19</accession>
<dbReference type="SUPFAM" id="SSF118215">
    <property type="entry name" value="Proton glutamate symport protein"/>
    <property type="match status" value="1"/>
</dbReference>
<dbReference type="Proteomes" id="UP000024547">
    <property type="component" value="Unassembled WGS sequence"/>
</dbReference>
<dbReference type="PRINTS" id="PR00173">
    <property type="entry name" value="EDTRNSPORT"/>
</dbReference>
<dbReference type="AlphaFoldDB" id="A0A059EA19"/>
<feature type="transmembrane region" description="Helical" evidence="9">
    <location>
        <begin position="370"/>
        <end position="394"/>
    </location>
</feature>
<evidence type="ECO:0000256" key="4">
    <source>
        <dbReference type="ARBA" id="ARBA00022475"/>
    </source>
</evidence>
<dbReference type="GO" id="GO:0015293">
    <property type="term" value="F:symporter activity"/>
    <property type="evidence" value="ECO:0007669"/>
    <property type="project" value="UniProtKB-KW"/>
</dbReference>
<evidence type="ECO:0000256" key="6">
    <source>
        <dbReference type="ARBA" id="ARBA00022847"/>
    </source>
</evidence>
<keyword evidence="8 9" id="KW-0472">Membrane</keyword>
<dbReference type="GO" id="GO:0005886">
    <property type="term" value="C:plasma membrane"/>
    <property type="evidence" value="ECO:0007669"/>
    <property type="project" value="UniProtKB-SubCell"/>
</dbReference>
<evidence type="ECO:0000256" key="8">
    <source>
        <dbReference type="ARBA" id="ARBA00023136"/>
    </source>
</evidence>
<keyword evidence="5 9" id="KW-0812">Transmembrane</keyword>
<dbReference type="PANTHER" id="PTHR42865">
    <property type="entry name" value="PROTON/GLUTAMATE-ASPARTATE SYMPORTER"/>
    <property type="match status" value="1"/>
</dbReference>
<keyword evidence="4" id="KW-1003">Cell membrane</keyword>
<evidence type="ECO:0000313" key="10">
    <source>
        <dbReference type="EMBL" id="KCZ64430.1"/>
    </source>
</evidence>
<dbReference type="FunFam" id="1.10.3860.10:FF:000001">
    <property type="entry name" value="C4-dicarboxylate transport protein"/>
    <property type="match status" value="1"/>
</dbReference>
<evidence type="ECO:0000256" key="2">
    <source>
        <dbReference type="ARBA" id="ARBA00006148"/>
    </source>
</evidence>
<feature type="transmembrane region" description="Helical" evidence="9">
    <location>
        <begin position="166"/>
        <end position="183"/>
    </location>
</feature>
<organism evidence="10 11">
    <name type="scientific">Hyphomonas atlantica</name>
    <dbReference type="NCBI Taxonomy" id="1280948"/>
    <lineage>
        <taxon>Bacteria</taxon>
        <taxon>Pseudomonadati</taxon>
        <taxon>Pseudomonadota</taxon>
        <taxon>Alphaproteobacteria</taxon>
        <taxon>Hyphomonadales</taxon>
        <taxon>Hyphomonadaceae</taxon>
        <taxon>Hyphomonas</taxon>
    </lineage>
</organism>
<dbReference type="PROSITE" id="PS00713">
    <property type="entry name" value="NA_DICARBOXYL_SYMP_1"/>
    <property type="match status" value="1"/>
</dbReference>
<feature type="transmembrane region" description="Helical" evidence="9">
    <location>
        <begin position="344"/>
        <end position="364"/>
    </location>
</feature>
<dbReference type="PATRIC" id="fig|1280948.3.peg.1010"/>
<dbReference type="eggNOG" id="COG1301">
    <property type="taxonomic scope" value="Bacteria"/>
</dbReference>
<proteinExistence type="inferred from homology"/>
<evidence type="ECO:0000256" key="1">
    <source>
        <dbReference type="ARBA" id="ARBA00004429"/>
    </source>
</evidence>
<dbReference type="InterPro" id="IPR036458">
    <property type="entry name" value="Na:dicarbo_symporter_sf"/>
</dbReference>
<dbReference type="EMBL" id="AWFH01000004">
    <property type="protein sequence ID" value="KCZ64430.1"/>
    <property type="molecule type" value="Genomic_DNA"/>
</dbReference>
<evidence type="ECO:0000256" key="5">
    <source>
        <dbReference type="ARBA" id="ARBA00022692"/>
    </source>
</evidence>
<keyword evidence="3" id="KW-0813">Transport</keyword>
<evidence type="ECO:0000256" key="3">
    <source>
        <dbReference type="ARBA" id="ARBA00022448"/>
    </source>
</evidence>